<dbReference type="AlphaFoldDB" id="A0A1H8LJ70"/>
<organism evidence="1 2">
    <name type="scientific">Mucilaginibacter gossypiicola</name>
    <dbReference type="NCBI Taxonomy" id="551995"/>
    <lineage>
        <taxon>Bacteria</taxon>
        <taxon>Pseudomonadati</taxon>
        <taxon>Bacteroidota</taxon>
        <taxon>Sphingobacteriia</taxon>
        <taxon>Sphingobacteriales</taxon>
        <taxon>Sphingobacteriaceae</taxon>
        <taxon>Mucilaginibacter</taxon>
    </lineage>
</organism>
<evidence type="ECO:0000313" key="1">
    <source>
        <dbReference type="EMBL" id="SEO05129.1"/>
    </source>
</evidence>
<dbReference type="EMBL" id="FOCL01000005">
    <property type="protein sequence ID" value="SEO05129.1"/>
    <property type="molecule type" value="Genomic_DNA"/>
</dbReference>
<reference evidence="2" key="1">
    <citation type="submission" date="2016-10" db="EMBL/GenBank/DDBJ databases">
        <authorList>
            <person name="Varghese N."/>
            <person name="Submissions S."/>
        </authorList>
    </citation>
    <scope>NUCLEOTIDE SEQUENCE [LARGE SCALE GENOMIC DNA]</scope>
    <source>
        <strain evidence="2">Gh-48</strain>
    </source>
</reference>
<dbReference type="Proteomes" id="UP000198942">
    <property type="component" value="Unassembled WGS sequence"/>
</dbReference>
<dbReference type="OrthoDB" id="763672at2"/>
<proteinExistence type="predicted"/>
<evidence type="ECO:0000313" key="2">
    <source>
        <dbReference type="Proteomes" id="UP000198942"/>
    </source>
</evidence>
<dbReference type="RefSeq" id="WP_091211982.1">
    <property type="nucleotide sequence ID" value="NZ_FOCL01000005.1"/>
</dbReference>
<protein>
    <recommendedName>
        <fullName evidence="3">DUF4382 domain-containing protein</fullName>
    </recommendedName>
</protein>
<keyword evidence="2" id="KW-1185">Reference proteome</keyword>
<evidence type="ECO:0008006" key="3">
    <source>
        <dbReference type="Google" id="ProtNLM"/>
    </source>
</evidence>
<dbReference type="PROSITE" id="PS51257">
    <property type="entry name" value="PROKAR_LIPOPROTEIN"/>
    <property type="match status" value="1"/>
</dbReference>
<accession>A0A1H8LJ70</accession>
<gene>
    <name evidence="1" type="ORF">SAMN05192574_105118</name>
</gene>
<name>A0A1H8LJ70_9SPHI</name>
<sequence>MKKNLYTAIIALSALAISCKKDNGANKTAQTGSAKISYFAQAKTINGAKSSLKLNDVIDSSAISPPVTWSSATIFIDQISFNGVTGNNTVDSTITVQKKVDMLSANPYVGDIQLPVGSYNNVKSRLLMRKSQHSDLTFELSGTFVNTKGVVTSLYIGNSDLFNVNLNVNNVAVEKGSTYNMVFNFELNKVLAGITIQQLENAYKDPNRVNAVYISSSVSVDLYNKIKSNWENLSSVYITKDGKQL</sequence>